<accession>A0ABY4V6U6</accession>
<dbReference type="Proteomes" id="UP001055658">
    <property type="component" value="Chromosome"/>
</dbReference>
<name>A0ABY4V6U6_9GAMM</name>
<reference evidence="1" key="1">
    <citation type="submission" date="2022-02" db="EMBL/GenBank/DDBJ databases">
        <title>Coral-associated bacteria.</title>
        <authorList>
            <person name="Tang K."/>
            <person name="Wang X."/>
        </authorList>
    </citation>
    <scope>NUCLEOTIDE SEQUENCE</scope>
    <source>
        <strain evidence="1">SCSIO 43006</strain>
    </source>
</reference>
<evidence type="ECO:0000313" key="1">
    <source>
        <dbReference type="EMBL" id="USD19991.1"/>
    </source>
</evidence>
<gene>
    <name evidence="1" type="ORF">MJO52_12970</name>
</gene>
<proteinExistence type="predicted"/>
<dbReference type="EMBL" id="CP092418">
    <property type="protein sequence ID" value="USD19991.1"/>
    <property type="molecule type" value="Genomic_DNA"/>
</dbReference>
<evidence type="ECO:0008006" key="3">
    <source>
        <dbReference type="Google" id="ProtNLM"/>
    </source>
</evidence>
<protein>
    <recommendedName>
        <fullName evidence="3">DUF904 domain-containing protein</fullName>
    </recommendedName>
</protein>
<keyword evidence="2" id="KW-1185">Reference proteome</keyword>
<sequence length="54" mass="6002">MNEFSQLLQITQDLMATVKAQQLQINGMREQIAALSEAIQGQPSEQNLKDQEAA</sequence>
<evidence type="ECO:0000313" key="2">
    <source>
        <dbReference type="Proteomes" id="UP001055658"/>
    </source>
</evidence>
<organism evidence="1 2">
    <name type="scientific">Microbulbifer variabilis</name>
    <dbReference type="NCBI Taxonomy" id="266805"/>
    <lineage>
        <taxon>Bacteria</taxon>
        <taxon>Pseudomonadati</taxon>
        <taxon>Pseudomonadota</taxon>
        <taxon>Gammaproteobacteria</taxon>
        <taxon>Cellvibrionales</taxon>
        <taxon>Microbulbiferaceae</taxon>
        <taxon>Microbulbifer</taxon>
    </lineage>
</organism>
<dbReference type="RefSeq" id="WP_252082081.1">
    <property type="nucleotide sequence ID" value="NZ_CP092418.1"/>
</dbReference>